<dbReference type="Gene3D" id="3.60.10.10">
    <property type="entry name" value="Endonuclease/exonuclease/phosphatase"/>
    <property type="match status" value="1"/>
</dbReference>
<dbReference type="InterPro" id="IPR051916">
    <property type="entry name" value="GPI-anchor_lipid_remodeler"/>
</dbReference>
<evidence type="ECO:0000313" key="3">
    <source>
        <dbReference type="Proteomes" id="UP000324974"/>
    </source>
</evidence>
<feature type="domain" description="Endonuclease/exonuclease/phosphatase" evidence="1">
    <location>
        <begin position="27"/>
        <end position="247"/>
    </location>
</feature>
<reference evidence="3" key="1">
    <citation type="submission" date="2019-08" db="EMBL/GenBank/DDBJ databases">
        <title>Limnoglobus roseus gen. nov., sp. nov., a novel freshwater planctomycete with a giant genome from the family Gemmataceae.</title>
        <authorList>
            <person name="Kulichevskaya I.S."/>
            <person name="Naumoff D.G."/>
            <person name="Miroshnikov K."/>
            <person name="Ivanova A."/>
            <person name="Philippov D.A."/>
            <person name="Hakobyan A."/>
            <person name="Rijpstra I.C."/>
            <person name="Sinninghe Damste J.S."/>
            <person name="Liesack W."/>
            <person name="Dedysh S.N."/>
        </authorList>
    </citation>
    <scope>NUCLEOTIDE SEQUENCE [LARGE SCALE GENOMIC DNA]</scope>
    <source>
        <strain evidence="3">PX52</strain>
    </source>
</reference>
<sequence>MFVTALLFANLASTPTAAPEGKTVRVLTYNLHHCEGTDGKLDLERIAKVITDVKPDVVALQEVDRNTTRTKKVDQAAELGKLTKLKVAFGKAIDLQGGEYGQAILSRSELTGMKVHTLPAKKGQETRIVLETHVELGGGLPPLTFLGTHFQHDNAATREEQAAKVNELFGALNGPALLAGDLNAPPDSPPLQTLGQKWTVATVAGQKFPTIPSDVPRQQIDFVLFRPATQFKVVEVKVIEEKIASDHRPVLVVLEWVGKK</sequence>
<dbReference type="Pfam" id="PF03372">
    <property type="entry name" value="Exo_endo_phos"/>
    <property type="match status" value="1"/>
</dbReference>
<dbReference type="PANTHER" id="PTHR14859:SF15">
    <property type="entry name" value="ENDONUCLEASE_EXONUCLEASE_PHOSPHATASE DOMAIN-CONTAINING PROTEIN"/>
    <property type="match status" value="1"/>
</dbReference>
<evidence type="ECO:0000313" key="2">
    <source>
        <dbReference type="EMBL" id="QEL18001.1"/>
    </source>
</evidence>
<dbReference type="PANTHER" id="PTHR14859">
    <property type="entry name" value="CALCOFLUOR WHITE HYPERSENSITIVE PROTEIN PRECURSOR"/>
    <property type="match status" value="1"/>
</dbReference>
<name>A0A5C1AFG7_9BACT</name>
<dbReference type="GO" id="GO:0006506">
    <property type="term" value="P:GPI anchor biosynthetic process"/>
    <property type="evidence" value="ECO:0007669"/>
    <property type="project" value="TreeGrafter"/>
</dbReference>
<accession>A0A5C1AFG7</accession>
<dbReference type="AlphaFoldDB" id="A0A5C1AFG7"/>
<dbReference type="EMBL" id="CP042425">
    <property type="protein sequence ID" value="QEL18001.1"/>
    <property type="molecule type" value="Genomic_DNA"/>
</dbReference>
<proteinExistence type="predicted"/>
<dbReference type="InterPro" id="IPR005135">
    <property type="entry name" value="Endo/exonuclease/phosphatase"/>
</dbReference>
<protein>
    <recommendedName>
        <fullName evidence="1">Endonuclease/exonuclease/phosphatase domain-containing protein</fullName>
    </recommendedName>
</protein>
<evidence type="ECO:0000259" key="1">
    <source>
        <dbReference type="Pfam" id="PF03372"/>
    </source>
</evidence>
<keyword evidence="3" id="KW-1185">Reference proteome</keyword>
<dbReference type="RefSeq" id="WP_149112543.1">
    <property type="nucleotide sequence ID" value="NZ_CP042425.1"/>
</dbReference>
<dbReference type="SUPFAM" id="SSF56219">
    <property type="entry name" value="DNase I-like"/>
    <property type="match status" value="1"/>
</dbReference>
<organism evidence="2 3">
    <name type="scientific">Limnoglobus roseus</name>
    <dbReference type="NCBI Taxonomy" id="2598579"/>
    <lineage>
        <taxon>Bacteria</taxon>
        <taxon>Pseudomonadati</taxon>
        <taxon>Planctomycetota</taxon>
        <taxon>Planctomycetia</taxon>
        <taxon>Gemmatales</taxon>
        <taxon>Gemmataceae</taxon>
        <taxon>Limnoglobus</taxon>
    </lineage>
</organism>
<dbReference type="OrthoDB" id="155529at2"/>
<dbReference type="Proteomes" id="UP000324974">
    <property type="component" value="Chromosome"/>
</dbReference>
<gene>
    <name evidence="2" type="ORF">PX52LOC_05015</name>
</gene>
<dbReference type="GO" id="GO:0003824">
    <property type="term" value="F:catalytic activity"/>
    <property type="evidence" value="ECO:0007669"/>
    <property type="project" value="InterPro"/>
</dbReference>
<dbReference type="GO" id="GO:0016020">
    <property type="term" value="C:membrane"/>
    <property type="evidence" value="ECO:0007669"/>
    <property type="project" value="GOC"/>
</dbReference>
<dbReference type="InterPro" id="IPR036691">
    <property type="entry name" value="Endo/exonu/phosph_ase_sf"/>
</dbReference>
<dbReference type="KEGG" id="lrs:PX52LOC_05015"/>